<dbReference type="InterPro" id="IPR028082">
    <property type="entry name" value="Peripla_BP_I"/>
</dbReference>
<evidence type="ECO:0000256" key="5">
    <source>
        <dbReference type="SAM" id="Phobius"/>
    </source>
</evidence>
<dbReference type="EMBL" id="ACQT01000121">
    <property type="protein sequence ID" value="EER59495.1"/>
    <property type="molecule type" value="Genomic_DNA"/>
</dbReference>
<evidence type="ECO:0000313" key="7">
    <source>
        <dbReference type="EMBL" id="EER59495.1"/>
    </source>
</evidence>
<dbReference type="SUPFAM" id="SSF53822">
    <property type="entry name" value="Periplasmic binding protein-like I"/>
    <property type="match status" value="1"/>
</dbReference>
<keyword evidence="5" id="KW-1133">Transmembrane helix</keyword>
<evidence type="ECO:0000313" key="8">
    <source>
        <dbReference type="Proteomes" id="UP000003856"/>
    </source>
</evidence>
<evidence type="ECO:0000256" key="2">
    <source>
        <dbReference type="ARBA" id="ARBA00022448"/>
    </source>
</evidence>
<keyword evidence="5" id="KW-0472">Membrane</keyword>
<gene>
    <name evidence="7" type="ORF">AcdelDRAFT_2940</name>
</gene>
<feature type="domain" description="Leucine-binding protein" evidence="6">
    <location>
        <begin position="54"/>
        <end position="371"/>
    </location>
</feature>
<keyword evidence="3" id="KW-0732">Signal</keyword>
<protein>
    <submittedName>
        <fullName evidence="7">Extracellular ligand-binding receptor</fullName>
    </submittedName>
</protein>
<reference evidence="7 8" key="1">
    <citation type="submission" date="2009-05" db="EMBL/GenBank/DDBJ databases">
        <title>The draft genome of Acidovorax delafieldii 2AN.</title>
        <authorList>
            <consortium name="US DOE Joint Genome Institute (JGI-PGF)"/>
            <person name="Lucas S."/>
            <person name="Copeland A."/>
            <person name="Lapidus A."/>
            <person name="Glavina del Rio T."/>
            <person name="Tice H."/>
            <person name="Bruce D."/>
            <person name="Goodwin L."/>
            <person name="Pitluck S."/>
            <person name="Larimer F."/>
            <person name="Land M.L."/>
            <person name="Hauser L."/>
            <person name="Shelobolina E.S."/>
            <person name="Picardal F."/>
            <person name="Roden E."/>
            <person name="Emerson D."/>
        </authorList>
    </citation>
    <scope>NUCLEOTIDE SEQUENCE [LARGE SCALE GENOMIC DNA]</scope>
    <source>
        <strain evidence="7 8">2AN</strain>
    </source>
</reference>
<dbReference type="PRINTS" id="PR00337">
    <property type="entry name" value="LEUILEVALBP"/>
</dbReference>
<dbReference type="Proteomes" id="UP000003856">
    <property type="component" value="Unassembled WGS sequence"/>
</dbReference>
<feature type="non-terminal residue" evidence="7">
    <location>
        <position position="395"/>
    </location>
</feature>
<keyword evidence="2" id="KW-0813">Transport</keyword>
<keyword evidence="7" id="KW-0675">Receptor</keyword>
<keyword evidence="8" id="KW-1185">Reference proteome</keyword>
<evidence type="ECO:0000256" key="1">
    <source>
        <dbReference type="ARBA" id="ARBA00010062"/>
    </source>
</evidence>
<dbReference type="AlphaFoldDB" id="C5T7R0"/>
<feature type="transmembrane region" description="Helical" evidence="5">
    <location>
        <begin position="32"/>
        <end position="55"/>
    </location>
</feature>
<dbReference type="InterPro" id="IPR028081">
    <property type="entry name" value="Leu-bd"/>
</dbReference>
<comment type="caution">
    <text evidence="7">The sequence shown here is derived from an EMBL/GenBank/DDBJ whole genome shotgun (WGS) entry which is preliminary data.</text>
</comment>
<dbReference type="PANTHER" id="PTHR47235:SF1">
    <property type="entry name" value="BLR6548 PROTEIN"/>
    <property type="match status" value="1"/>
</dbReference>
<dbReference type="Gene3D" id="3.40.50.2300">
    <property type="match status" value="2"/>
</dbReference>
<evidence type="ECO:0000256" key="3">
    <source>
        <dbReference type="ARBA" id="ARBA00022729"/>
    </source>
</evidence>
<name>C5T7R0_ACIDE</name>
<evidence type="ECO:0000259" key="6">
    <source>
        <dbReference type="Pfam" id="PF13458"/>
    </source>
</evidence>
<dbReference type="RefSeq" id="WP_005797987.1">
    <property type="nucleotide sequence ID" value="NZ_ACQT01000121.1"/>
</dbReference>
<dbReference type="CDD" id="cd06326">
    <property type="entry name" value="PBP1_ABC_ligand_binding-like"/>
    <property type="match status" value="1"/>
</dbReference>
<organism evidence="7 8">
    <name type="scientific">Acidovorax delafieldii 2AN</name>
    <dbReference type="NCBI Taxonomy" id="573060"/>
    <lineage>
        <taxon>Bacteria</taxon>
        <taxon>Pseudomonadati</taxon>
        <taxon>Pseudomonadota</taxon>
        <taxon>Betaproteobacteria</taxon>
        <taxon>Burkholderiales</taxon>
        <taxon>Comamonadaceae</taxon>
        <taxon>Acidovorax</taxon>
    </lineage>
</organism>
<dbReference type="Pfam" id="PF13458">
    <property type="entry name" value="Peripla_BP_6"/>
    <property type="match status" value="1"/>
</dbReference>
<accession>C5T7R0</accession>
<dbReference type="PANTHER" id="PTHR47235">
    <property type="entry name" value="BLR6548 PROTEIN"/>
    <property type="match status" value="1"/>
</dbReference>
<sequence>MVQESTNSLCSRTFLADLLRPAGGIGGLSRSMIATALFAIFVVANSACAATLVVAQVGPMSGLHATQGSAYAAGMQLEFERVNSSGGVNGHTITLVKRDDAGRPQDTVGLTKQALAENQPIALAGYFGSENIRQLLASGLLDKWGIALVGYRGSELRSDSPNLFSVRAGLREELNKITEHLGMIGITRLGLLVEAGPEFDVVVSETDRAAKAAKLTVDVRASYPAKTASVAEAVGAFLRRPPQAIIMVSSGAASAAFIEQYRGVGGAAQLFAHSGADIEQLSKRLAEEQMQGVAIAQVTPSPYKITTRLAKEFSNAVAKTKHLEVPVSFSMMEGFITARVITESIRRQGPNPSRKGVLAALQDMGDFDSGGYLVSYRPGQQLGSRFVELSIVTAS</sequence>
<keyword evidence="4" id="KW-0029">Amino-acid transport</keyword>
<dbReference type="InterPro" id="IPR000709">
    <property type="entry name" value="Leu_Ile_Val-bd"/>
</dbReference>
<proteinExistence type="inferred from homology"/>
<dbReference type="GO" id="GO:0006865">
    <property type="term" value="P:amino acid transport"/>
    <property type="evidence" value="ECO:0007669"/>
    <property type="project" value="UniProtKB-KW"/>
</dbReference>
<comment type="similarity">
    <text evidence="1">Belongs to the leucine-binding protein family.</text>
</comment>
<keyword evidence="5" id="KW-0812">Transmembrane</keyword>
<evidence type="ECO:0000256" key="4">
    <source>
        <dbReference type="ARBA" id="ARBA00022970"/>
    </source>
</evidence>